<evidence type="ECO:0000313" key="3">
    <source>
        <dbReference type="Proteomes" id="UP001597641"/>
    </source>
</evidence>
<dbReference type="RefSeq" id="WP_377490870.1">
    <property type="nucleotide sequence ID" value="NZ_JBHUOX010000030.1"/>
</dbReference>
<dbReference type="PANTHER" id="PTHR19328">
    <property type="entry name" value="HEDGEHOG-INTERACTING PROTEIN"/>
    <property type="match status" value="1"/>
</dbReference>
<name>A0ABW6C0T2_9BACT</name>
<accession>A0ABW6C0T2</accession>
<evidence type="ECO:0000259" key="1">
    <source>
        <dbReference type="Pfam" id="PF07995"/>
    </source>
</evidence>
<proteinExistence type="predicted"/>
<sequence length="464" mass="51497">MMKNYFWRKGSKRVPLLRKPSGILLVFAFFALAAIPGCHLFDDFDEGPFIPAQKPSLKLMAEGLTAPLVLTEAPDGSGNLFVVEQTGQIRIIKGGNLQEEPFLDISDKIIELQDHYDERGLLGLAFHPNYASNGRFFVYYSAPLWPDAPDDWDHTNVVAEYKVSGNPMMADKGSERIILHENHPYSNHNGGTLAFGPMDGYLYISIGDGGNRDDQGMGHVEDWYDRNEGGNGQDIFQNLKGDILRIDVDGAQPYGIPGSNPFVGKDGMDETWAYGLRNPYRFSFDMGGSHAMYSQDAGQEMREEINLIVKGGNYGWNVKEGTLCFNASDPENPYAQCPDVTPWGDRLLEPVIQFVNAKQPGGVGLVVVGGYVYRGDNLPRWNGRYIFGTWSDSHHVPNGKVFIAEPRMGEVLGDFNQVKFKNTPTGDLNSFLLGFGQDSEGEVYIMTSDTPGPHGHTGKVYRME</sequence>
<dbReference type="PANTHER" id="PTHR19328:SF75">
    <property type="entry name" value="ALDOSE SUGAR DEHYDROGENASE YLII"/>
    <property type="match status" value="1"/>
</dbReference>
<comment type="caution">
    <text evidence="2">The sequence shown here is derived from an EMBL/GenBank/DDBJ whole genome shotgun (WGS) entry which is preliminary data.</text>
</comment>
<evidence type="ECO:0000313" key="2">
    <source>
        <dbReference type="EMBL" id="MFD3003451.1"/>
    </source>
</evidence>
<gene>
    <name evidence="2" type="ORF">ACFS7Z_24045</name>
</gene>
<feature type="domain" description="Glucose/Sorbosone dehydrogenase" evidence="1">
    <location>
        <begin position="65"/>
        <end position="393"/>
    </location>
</feature>
<protein>
    <submittedName>
        <fullName evidence="2">PQQ-dependent sugar dehydrogenase</fullName>
    </submittedName>
</protein>
<dbReference type="Proteomes" id="UP001597641">
    <property type="component" value="Unassembled WGS sequence"/>
</dbReference>
<dbReference type="Gene3D" id="2.120.10.30">
    <property type="entry name" value="TolB, C-terminal domain"/>
    <property type="match status" value="1"/>
</dbReference>
<dbReference type="SUPFAM" id="SSF50952">
    <property type="entry name" value="Soluble quinoprotein glucose dehydrogenase"/>
    <property type="match status" value="1"/>
</dbReference>
<organism evidence="2 3">
    <name type="scientific">Pontibacter toksunensis</name>
    <dbReference type="NCBI Taxonomy" id="1332631"/>
    <lineage>
        <taxon>Bacteria</taxon>
        <taxon>Pseudomonadati</taxon>
        <taxon>Bacteroidota</taxon>
        <taxon>Cytophagia</taxon>
        <taxon>Cytophagales</taxon>
        <taxon>Hymenobacteraceae</taxon>
        <taxon>Pontibacter</taxon>
    </lineage>
</organism>
<keyword evidence="3" id="KW-1185">Reference proteome</keyword>
<dbReference type="EMBL" id="JBHUOX010000030">
    <property type="protein sequence ID" value="MFD3003451.1"/>
    <property type="molecule type" value="Genomic_DNA"/>
</dbReference>
<dbReference type="InterPro" id="IPR011042">
    <property type="entry name" value="6-blade_b-propeller_TolB-like"/>
</dbReference>
<dbReference type="InterPro" id="IPR011041">
    <property type="entry name" value="Quinoprot_gluc/sorb_DH_b-prop"/>
</dbReference>
<dbReference type="InterPro" id="IPR012938">
    <property type="entry name" value="Glc/Sorbosone_DH"/>
</dbReference>
<reference evidence="3" key="1">
    <citation type="journal article" date="2019" name="Int. J. Syst. Evol. Microbiol.">
        <title>The Global Catalogue of Microorganisms (GCM) 10K type strain sequencing project: providing services to taxonomists for standard genome sequencing and annotation.</title>
        <authorList>
            <consortium name="The Broad Institute Genomics Platform"/>
            <consortium name="The Broad Institute Genome Sequencing Center for Infectious Disease"/>
            <person name="Wu L."/>
            <person name="Ma J."/>
        </authorList>
    </citation>
    <scope>NUCLEOTIDE SEQUENCE [LARGE SCALE GENOMIC DNA]</scope>
    <source>
        <strain evidence="3">KCTC 23984</strain>
    </source>
</reference>
<dbReference type="Pfam" id="PF07995">
    <property type="entry name" value="GSDH"/>
    <property type="match status" value="1"/>
</dbReference>